<dbReference type="InterPro" id="IPR029044">
    <property type="entry name" value="Nucleotide-diphossugar_trans"/>
</dbReference>
<feature type="compositionally biased region" description="Pro residues" evidence="4">
    <location>
        <begin position="570"/>
        <end position="585"/>
    </location>
</feature>
<evidence type="ECO:0000256" key="1">
    <source>
        <dbReference type="ARBA" id="ARBA00006739"/>
    </source>
</evidence>
<evidence type="ECO:0000313" key="7">
    <source>
        <dbReference type="Proteomes" id="UP000432089"/>
    </source>
</evidence>
<reference evidence="6 7" key="1">
    <citation type="submission" date="2019-09" db="EMBL/GenBank/DDBJ databases">
        <title>YIM 132180 draft genome.</title>
        <authorList>
            <person name="Zhang K."/>
        </authorList>
    </citation>
    <scope>NUCLEOTIDE SEQUENCE [LARGE SCALE GENOMIC DNA]</scope>
    <source>
        <strain evidence="6 7">YIM 132180</strain>
    </source>
</reference>
<sequence>MPSGPRRAKQVVESSQAKRERGQPPESQRRHSSARRERRAKAFPTPMDLVAAWRTLALGDADRHADALVLAATRALRGGRPAEAFEFIDRRCRIARPPRAVDLAIRALASALCGFPAEAERDLARAESADPLDPMVAMTRLRLGADAPTLRRLAGDIANGGRPVAPSLLQAVLKQFVAVANEDGAPRALAGLDVLDGRLSGFAAWPAGLPVALEIGAADGTERFPLRHDPALAFAPDGFDACRLDARLEIVPESYRLLAEDGAVLADGRIWPRRSRLPATAARRRAPERVPPRASVTVVVPVYRGFEATRDCFAALFAEAERHADLRIVAVDDASPEPAVAGLLDAHAANGRIALRRNGTNLGFAGAVGRGLEGERGRDILLLNADAVLPAGAVARLAAAVYSAPAIGTATPFSNNGEYASLPRHAAASPAPTPEAAVRIDAAAARIGGGTVVDLPTGTGFCLFVRHDCMAAVGGLPLVYGRGYFEDMEFCLGARRAGFRNVCATSVYVVHRGSESFGAAKRGLAVRNLAILRQRFPGIEAECAAYAEADPLASARAALIAAAGDAFPPEPPPEAPAPLADPPPGSRARPPTLGVLVPDPAPALDAFLARLSAALRLVAPAARIVVIGRAADDLALMGRGNVFVTGPLAEGEHRSVALRYGVRALLVPPLPAPDPSLPVLTFACPERVGAPFPDIPAHAVDPAAAHAIAAEFARRIEAPAPG</sequence>
<dbReference type="PANTHER" id="PTHR43179">
    <property type="entry name" value="RHAMNOSYLTRANSFERASE WBBL"/>
    <property type="match status" value="1"/>
</dbReference>
<dbReference type="Pfam" id="PF00535">
    <property type="entry name" value="Glycos_transf_2"/>
    <property type="match status" value="1"/>
</dbReference>
<keyword evidence="3 6" id="KW-0808">Transferase</keyword>
<dbReference type="InterPro" id="IPR001173">
    <property type="entry name" value="Glyco_trans_2-like"/>
</dbReference>
<feature type="compositionally biased region" description="Basic and acidic residues" evidence="4">
    <location>
        <begin position="16"/>
        <end position="29"/>
    </location>
</feature>
<proteinExistence type="inferred from homology"/>
<evidence type="ECO:0000259" key="5">
    <source>
        <dbReference type="Pfam" id="PF00535"/>
    </source>
</evidence>
<evidence type="ECO:0000256" key="4">
    <source>
        <dbReference type="SAM" id="MobiDB-lite"/>
    </source>
</evidence>
<dbReference type="PANTHER" id="PTHR43179:SF12">
    <property type="entry name" value="GALACTOFURANOSYLTRANSFERASE GLFT2"/>
    <property type="match status" value="1"/>
</dbReference>
<keyword evidence="7" id="KW-1185">Reference proteome</keyword>
<accession>A0A7V7PNE3</accession>
<gene>
    <name evidence="6" type="ORF">F6X38_14095</name>
</gene>
<dbReference type="GO" id="GO:0016757">
    <property type="term" value="F:glycosyltransferase activity"/>
    <property type="evidence" value="ECO:0007669"/>
    <property type="project" value="UniProtKB-KW"/>
</dbReference>
<protein>
    <submittedName>
        <fullName evidence="6">Glycosyltransferase</fullName>
    </submittedName>
</protein>
<name>A0A7V7PNE3_9HYPH</name>
<feature type="region of interest" description="Disordered" evidence="4">
    <location>
        <begin position="570"/>
        <end position="592"/>
    </location>
</feature>
<organism evidence="6 7">
    <name type="scientific">Plantimonas leprariae</name>
    <dbReference type="NCBI Taxonomy" id="2615207"/>
    <lineage>
        <taxon>Bacteria</taxon>
        <taxon>Pseudomonadati</taxon>
        <taxon>Pseudomonadota</taxon>
        <taxon>Alphaproteobacteria</taxon>
        <taxon>Hyphomicrobiales</taxon>
        <taxon>Aurantimonadaceae</taxon>
        <taxon>Plantimonas</taxon>
    </lineage>
</organism>
<feature type="domain" description="Glycosyltransferase 2-like" evidence="5">
    <location>
        <begin position="297"/>
        <end position="409"/>
    </location>
</feature>
<dbReference type="Gene3D" id="3.90.550.10">
    <property type="entry name" value="Spore Coat Polysaccharide Biosynthesis Protein SpsA, Chain A"/>
    <property type="match status" value="1"/>
</dbReference>
<evidence type="ECO:0000313" key="6">
    <source>
        <dbReference type="EMBL" id="KAB0679025.1"/>
    </source>
</evidence>
<feature type="compositionally biased region" description="Basic residues" evidence="4">
    <location>
        <begin position="30"/>
        <end position="41"/>
    </location>
</feature>
<dbReference type="Proteomes" id="UP000432089">
    <property type="component" value="Unassembled WGS sequence"/>
</dbReference>
<comment type="similarity">
    <text evidence="1">Belongs to the glycosyltransferase 2 family.</text>
</comment>
<feature type="region of interest" description="Disordered" evidence="4">
    <location>
        <begin position="1"/>
        <end position="41"/>
    </location>
</feature>
<evidence type="ECO:0000256" key="2">
    <source>
        <dbReference type="ARBA" id="ARBA00022676"/>
    </source>
</evidence>
<keyword evidence="2" id="KW-0328">Glycosyltransferase</keyword>
<dbReference type="EMBL" id="VZDO01000011">
    <property type="protein sequence ID" value="KAB0679025.1"/>
    <property type="molecule type" value="Genomic_DNA"/>
</dbReference>
<comment type="caution">
    <text evidence="6">The sequence shown here is derived from an EMBL/GenBank/DDBJ whole genome shotgun (WGS) entry which is preliminary data.</text>
</comment>
<dbReference type="SUPFAM" id="SSF53448">
    <property type="entry name" value="Nucleotide-diphospho-sugar transferases"/>
    <property type="match status" value="1"/>
</dbReference>
<evidence type="ECO:0000256" key="3">
    <source>
        <dbReference type="ARBA" id="ARBA00022679"/>
    </source>
</evidence>
<dbReference type="AlphaFoldDB" id="A0A7V7PNE3"/>